<feature type="transmembrane region" description="Helical" evidence="13">
    <location>
        <begin position="358"/>
        <end position="376"/>
    </location>
</feature>
<dbReference type="Proteomes" id="UP000681720">
    <property type="component" value="Unassembled WGS sequence"/>
</dbReference>
<comment type="caution">
    <text evidence="16">The sequence shown here is derived from an EMBL/GenBank/DDBJ whole genome shotgun (WGS) entry which is preliminary data.</text>
</comment>
<feature type="domain" description="ABC transporter" evidence="14">
    <location>
        <begin position="422"/>
        <end position="679"/>
    </location>
</feature>
<feature type="transmembrane region" description="Helical" evidence="13">
    <location>
        <begin position="873"/>
        <end position="893"/>
    </location>
</feature>
<dbReference type="CDD" id="cd18577">
    <property type="entry name" value="ABC_6TM_Pgp_ABCB1_D1_like"/>
    <property type="match status" value="1"/>
</dbReference>
<evidence type="ECO:0000256" key="8">
    <source>
        <dbReference type="ARBA" id="ARBA00022967"/>
    </source>
</evidence>
<evidence type="ECO:0000313" key="16">
    <source>
        <dbReference type="EMBL" id="CAF3791806.1"/>
    </source>
</evidence>
<dbReference type="SMART" id="SM00382">
    <property type="entry name" value="AAA"/>
    <property type="match status" value="2"/>
</dbReference>
<dbReference type="InterPro" id="IPR027417">
    <property type="entry name" value="P-loop_NTPase"/>
</dbReference>
<feature type="transmembrane region" description="Helical" evidence="13">
    <location>
        <begin position="792"/>
        <end position="811"/>
    </location>
</feature>
<dbReference type="PROSITE" id="PS50893">
    <property type="entry name" value="ABC_TRANSPORTER_2"/>
    <property type="match status" value="2"/>
</dbReference>
<dbReference type="InterPro" id="IPR017871">
    <property type="entry name" value="ABC_transporter-like_CS"/>
</dbReference>
<dbReference type="FunFam" id="1.20.1560.10:FF:000009">
    <property type="entry name" value="ABC transporter B family member 1"/>
    <property type="match status" value="1"/>
</dbReference>
<feature type="transmembrane region" description="Helical" evidence="13">
    <location>
        <begin position="245"/>
        <end position="265"/>
    </location>
</feature>
<keyword evidence="3" id="KW-0813">Transport</keyword>
<feature type="transmembrane region" description="Helical" evidence="13">
    <location>
        <begin position="220"/>
        <end position="239"/>
    </location>
</feature>
<evidence type="ECO:0000256" key="7">
    <source>
        <dbReference type="ARBA" id="ARBA00022840"/>
    </source>
</evidence>
<keyword evidence="8" id="KW-1278">Translocase</keyword>
<keyword evidence="5" id="KW-0677">Repeat</keyword>
<feature type="domain" description="ABC transmembrane type-1" evidence="15">
    <location>
        <begin position="57"/>
        <end position="387"/>
    </location>
</feature>
<dbReference type="GO" id="GO:0005524">
    <property type="term" value="F:ATP binding"/>
    <property type="evidence" value="ECO:0007669"/>
    <property type="project" value="UniProtKB-KW"/>
</dbReference>
<feature type="transmembrane region" description="Helical" evidence="13">
    <location>
        <begin position="323"/>
        <end position="346"/>
    </location>
</feature>
<evidence type="ECO:0000256" key="1">
    <source>
        <dbReference type="ARBA" id="ARBA00004141"/>
    </source>
</evidence>
<evidence type="ECO:0000256" key="11">
    <source>
        <dbReference type="ARBA" id="ARBA00023180"/>
    </source>
</evidence>
<dbReference type="CDD" id="cd03249">
    <property type="entry name" value="ABC_MTABC3_MDL1_MDL2"/>
    <property type="match status" value="1"/>
</dbReference>
<comment type="similarity">
    <text evidence="2">Belongs to the ABC transporter superfamily. ABCB family. Multidrug resistance exporter (TC 3.A.1.201) subfamily.</text>
</comment>
<feature type="transmembrane region" description="Helical" evidence="13">
    <location>
        <begin position="143"/>
        <end position="168"/>
    </location>
</feature>
<proteinExistence type="inferred from homology"/>
<dbReference type="InterPro" id="IPR036640">
    <property type="entry name" value="ABC1_TM_sf"/>
</dbReference>
<feature type="domain" description="ABC transmembrane type-1" evidence="15">
    <location>
        <begin position="753"/>
        <end position="1040"/>
    </location>
</feature>
<dbReference type="Pfam" id="PF00664">
    <property type="entry name" value="ABC_membrane"/>
    <property type="match status" value="2"/>
</dbReference>
<keyword evidence="9 13" id="KW-1133">Transmembrane helix</keyword>
<dbReference type="InterPro" id="IPR003439">
    <property type="entry name" value="ABC_transporter-like_ATP-bd"/>
</dbReference>
<feature type="transmembrane region" description="Helical" evidence="13">
    <location>
        <begin position="749"/>
        <end position="772"/>
    </location>
</feature>
<keyword evidence="11" id="KW-0325">Glycoprotein</keyword>
<dbReference type="PANTHER" id="PTHR43394">
    <property type="entry name" value="ATP-DEPENDENT PERMEASE MDL1, MITOCHONDRIAL"/>
    <property type="match status" value="1"/>
</dbReference>
<dbReference type="EMBL" id="CAJOBJ010000073">
    <property type="protein sequence ID" value="CAF3791806.1"/>
    <property type="molecule type" value="Genomic_DNA"/>
</dbReference>
<dbReference type="Gene3D" id="1.20.1560.10">
    <property type="entry name" value="ABC transporter type 1, transmembrane domain"/>
    <property type="match status" value="1"/>
</dbReference>
<evidence type="ECO:0000256" key="2">
    <source>
        <dbReference type="ARBA" id="ARBA00007577"/>
    </source>
</evidence>
<feature type="non-terminal residue" evidence="16">
    <location>
        <position position="1"/>
    </location>
</feature>
<feature type="transmembrane region" description="Helical" evidence="13">
    <location>
        <begin position="975"/>
        <end position="1002"/>
    </location>
</feature>
<dbReference type="GO" id="GO:0090374">
    <property type="term" value="P:oligopeptide export from mitochondrion"/>
    <property type="evidence" value="ECO:0007669"/>
    <property type="project" value="TreeGrafter"/>
</dbReference>
<reference evidence="16" key="1">
    <citation type="submission" date="2021-02" db="EMBL/GenBank/DDBJ databases">
        <authorList>
            <person name="Nowell W R."/>
        </authorList>
    </citation>
    <scope>NUCLEOTIDE SEQUENCE</scope>
</reference>
<feature type="transmembrane region" description="Helical" evidence="13">
    <location>
        <begin position="899"/>
        <end position="918"/>
    </location>
</feature>
<keyword evidence="10 13" id="KW-0472">Membrane</keyword>
<dbReference type="PROSITE" id="PS50929">
    <property type="entry name" value="ABC_TM1F"/>
    <property type="match status" value="2"/>
</dbReference>
<keyword evidence="6" id="KW-0547">Nucleotide-binding</keyword>
<evidence type="ECO:0000256" key="13">
    <source>
        <dbReference type="SAM" id="Phobius"/>
    </source>
</evidence>
<name>A0A8S2J3D8_9BILA</name>
<evidence type="ECO:0000256" key="9">
    <source>
        <dbReference type="ARBA" id="ARBA00022989"/>
    </source>
</evidence>
<dbReference type="InterPro" id="IPR039421">
    <property type="entry name" value="Type_1_exporter"/>
</dbReference>
<feature type="domain" description="ABC transporter" evidence="14">
    <location>
        <begin position="1074"/>
        <end position="1295"/>
    </location>
</feature>
<dbReference type="Gene3D" id="3.40.50.300">
    <property type="entry name" value="P-loop containing nucleotide triphosphate hydrolases"/>
    <property type="match status" value="2"/>
</dbReference>
<gene>
    <name evidence="16" type="ORF">GIL414_LOCUS587</name>
</gene>
<dbReference type="GO" id="GO:0016887">
    <property type="term" value="F:ATP hydrolysis activity"/>
    <property type="evidence" value="ECO:0007669"/>
    <property type="project" value="InterPro"/>
</dbReference>
<dbReference type="SUPFAM" id="SSF90123">
    <property type="entry name" value="ABC transporter transmembrane region"/>
    <property type="match status" value="2"/>
</dbReference>
<organism evidence="16 17">
    <name type="scientific">Rotaria magnacalcarata</name>
    <dbReference type="NCBI Taxonomy" id="392030"/>
    <lineage>
        <taxon>Eukaryota</taxon>
        <taxon>Metazoa</taxon>
        <taxon>Spiralia</taxon>
        <taxon>Gnathifera</taxon>
        <taxon>Rotifera</taxon>
        <taxon>Eurotatoria</taxon>
        <taxon>Bdelloidea</taxon>
        <taxon>Philodinida</taxon>
        <taxon>Philodinidae</taxon>
        <taxon>Rotaria</taxon>
    </lineage>
</organism>
<dbReference type="PANTHER" id="PTHR43394:SF27">
    <property type="entry name" value="ATP-DEPENDENT TRANSLOCASE ABCB1-LIKE"/>
    <property type="match status" value="1"/>
</dbReference>
<keyword evidence="4 13" id="KW-0812">Transmembrane</keyword>
<evidence type="ECO:0000256" key="6">
    <source>
        <dbReference type="ARBA" id="ARBA00022741"/>
    </source>
</evidence>
<protein>
    <submittedName>
        <fullName evidence="16">Uncharacterized protein</fullName>
    </submittedName>
</protein>
<evidence type="ECO:0000313" key="17">
    <source>
        <dbReference type="Proteomes" id="UP000681720"/>
    </source>
</evidence>
<evidence type="ECO:0000256" key="4">
    <source>
        <dbReference type="ARBA" id="ARBA00022692"/>
    </source>
</evidence>
<evidence type="ECO:0000259" key="15">
    <source>
        <dbReference type="PROSITE" id="PS50929"/>
    </source>
</evidence>
<dbReference type="CDD" id="cd18578">
    <property type="entry name" value="ABC_6TM_Pgp_ABCB1_D2_like"/>
    <property type="match status" value="1"/>
</dbReference>
<dbReference type="SUPFAM" id="SSF52540">
    <property type="entry name" value="P-loop containing nucleoside triphosphate hydrolases"/>
    <property type="match status" value="2"/>
</dbReference>
<evidence type="ECO:0000256" key="5">
    <source>
        <dbReference type="ARBA" id="ARBA00022737"/>
    </source>
</evidence>
<dbReference type="PROSITE" id="PS00211">
    <property type="entry name" value="ABC_TRANSPORTER_1"/>
    <property type="match status" value="2"/>
</dbReference>
<feature type="region of interest" description="Disordered" evidence="12">
    <location>
        <begin position="704"/>
        <end position="731"/>
    </location>
</feature>
<dbReference type="FunFam" id="3.40.50.300:FF:000967">
    <property type="entry name" value="ABC multidrug transporter mdr4"/>
    <property type="match status" value="1"/>
</dbReference>
<dbReference type="FunFam" id="3.40.50.300:FF:000479">
    <property type="entry name" value="Multidrug resistance protein 1A"/>
    <property type="match status" value="1"/>
</dbReference>
<accession>A0A8S2J3D8</accession>
<evidence type="ECO:0000256" key="3">
    <source>
        <dbReference type="ARBA" id="ARBA00022448"/>
    </source>
</evidence>
<dbReference type="Pfam" id="PF00005">
    <property type="entry name" value="ABC_tran"/>
    <property type="match status" value="2"/>
</dbReference>
<keyword evidence="7" id="KW-0067">ATP-binding</keyword>
<comment type="subcellular location">
    <subcellularLocation>
        <location evidence="1">Membrane</location>
        <topology evidence="1">Multi-pass membrane protein</topology>
    </subcellularLocation>
</comment>
<feature type="transmembrane region" description="Helical" evidence="13">
    <location>
        <begin position="55"/>
        <end position="81"/>
    </location>
</feature>
<evidence type="ECO:0000259" key="14">
    <source>
        <dbReference type="PROSITE" id="PS50893"/>
    </source>
</evidence>
<dbReference type="GO" id="GO:0015421">
    <property type="term" value="F:ABC-type oligopeptide transporter activity"/>
    <property type="evidence" value="ECO:0007669"/>
    <property type="project" value="TreeGrafter"/>
</dbReference>
<dbReference type="InterPro" id="IPR011527">
    <property type="entry name" value="ABC1_TM_dom"/>
</dbReference>
<evidence type="ECO:0000256" key="10">
    <source>
        <dbReference type="ARBA" id="ARBA00023136"/>
    </source>
</evidence>
<evidence type="ECO:0000256" key="12">
    <source>
        <dbReference type="SAM" id="MobiDB-lite"/>
    </source>
</evidence>
<dbReference type="GO" id="GO:0005743">
    <property type="term" value="C:mitochondrial inner membrane"/>
    <property type="evidence" value="ECO:0007669"/>
    <property type="project" value="TreeGrafter"/>
</dbReference>
<sequence>MTSDDHWNQTVCGLTSSDKDHKQLQSNELMEKKTKFKQVSFFNLFRFANRLDITLLILGLVAAFGNGAVGPLMLFFLAGIIGTFFNQPTSLCKLNYTAVSIQYCEPGILLTSTNYIQESSKCNLSEIMNQTVLTTMFRQQLHYQSLCLIVIGSVSFVLTFIQTSLCSVTCEHQTRRLREQAFRILLKKSISYFDTHTTGELTTILNSNIDKIHDGIGNKLGLLVQLNAKLFISLVLAFFRGWKMTMVILSLVPLIWLISIISSKISRKLFAQELKAYARAGAIAEEVFSNIRVVFAFNGIEHEQARYKKHIETAQKQGVKKGAIAGIFFGSMYFILFGSHALAFWYGNHLIHNEGYDIANVIFIFFAVLVGIFSLGQSAPYRESINEAKAAAVSVWDIFSSDEKNTRTSDGKIPNVNFLGNVKFDNVFFSYPSRSDISVLHGLSFEAIPGQTLALVGTSGCGKSTCMQLIQQFYKPTSGQILLDDKPIECFDLEELRQKIGVVNQEPILFSTTILKNIQYGQPNATFADIQEASMAANAHNFIMSLPDKYDTIVGERGAQLSGGERQRIIIARALVRKPILLLLDEASSALDNQSEKTVQQALEKVSKGIIFFIHVLVEYKDSLIPKLQNRTTIIIAHRLSTVRHTDKIIVIDKGMVIEEGNHETLMKHQSNYYNLVRSQAFEERLGDNDDNDYQQQLAELTPFLDSNSSNSDDEMSVLRNDGKKTKTSSKKKTHCPSLAILKLNRPELILIIIGAFTSIFNGGFEPASSILLSEIIGVYQECDIQIQNKKIQLYVTLFMVLAIVIFITMFTQNYMFACSGEALTKRLRAKVFRAILRQEIAWFDHPNNNTGALCTRLSKESTMIQGVAGARIGTLCSSFANLGVGMIISFIFGWKLSLVALAFIPFMVAGGFLHSYLMEGYSNRDSKAFERAGSLAFQAFQNIRTVQQLVIETQFINDYCQLLDIPYRSSIRRVYIFGLIYSFTTSTTFFSMAAVFTYGGMLVEQNVMSFKNVMIVVNSMIFGAQSVGHHAAMAPDYGKAVSAARRMLELFAREPKISIDSRGLKLKDFTGDLQFRAVNFAYATRSCVPILNNFNLDIKSGQRVAIVGTSGNGKSTILHLVERFYDIQSGSVLIGSKDLRDVNLNWWRSQIAIVTQEPTLFNVSIAENFAYGDLSRYVTMDEIIEAAKSANIHDFIQQLPQGYHTYVGSKGDQLSGGQRQRIAIGRALIRNPKIVNEALTRAIIGRTSMVVAHRLSTIRAADFICVLHNGHIVESGTHHQLISKKGYYYKLSQLKHFVQEGFKRRTLYNIIKRSEMGLPAEDLPRSGRPTSFKRKNLKRLQNAAINRIGVSQRK</sequence>
<dbReference type="InterPro" id="IPR003593">
    <property type="entry name" value="AAA+_ATPase"/>
</dbReference>